<dbReference type="AlphaFoldDB" id="A0A484KVY3"/>
<dbReference type="OrthoDB" id="1699318at2759"/>
<reference evidence="3 4" key="1">
    <citation type="submission" date="2018-04" db="EMBL/GenBank/DDBJ databases">
        <authorList>
            <person name="Vogel A."/>
        </authorList>
    </citation>
    <scope>NUCLEOTIDE SEQUENCE [LARGE SCALE GENOMIC DNA]</scope>
</reference>
<dbReference type="PANTHER" id="PTHR47481:SF41">
    <property type="entry name" value="COPIA-LIKE POLYPROTEIN_RETROTRANSPOSON"/>
    <property type="match status" value="1"/>
</dbReference>
<keyword evidence="4" id="KW-1185">Reference proteome</keyword>
<feature type="region of interest" description="Disordered" evidence="1">
    <location>
        <begin position="667"/>
        <end position="700"/>
    </location>
</feature>
<dbReference type="EMBL" id="OOIL02000857">
    <property type="protein sequence ID" value="VFQ69893.1"/>
    <property type="molecule type" value="Genomic_DNA"/>
</dbReference>
<gene>
    <name evidence="3" type="ORF">CCAM_LOCUS11669</name>
</gene>
<sequence>MRKLIGVLRCVVRLTPNNAACSSPSPGDLMPSSLVVQAPKKSPFLVLMIAAPVALVLPMATSVEITIPLVGGSQLKILIAGGVVVGSLIPNLKILLFDMLAIHSYILLVIWEIIWVSVFSSFWKNRLFRSFQSSCAMMPGIQFWFNDGTKGVCCKGGFFGVEVETGSVKEDSGLTIPGEGKGIGSEVILGEGKLRFLNQAGGGQQVGLVLCPGEKAKTLFDKRDAWPAPVEGANQGFVEPSGESLDFIFGEGYARQPFEFFQLASLQFWLLRGEKIWEEGGSAAHHPPSSSPRRQQRRITSPPPSSSATTAPSPLNMASSDKALENSNSSSSSNAPHLAFTTISNVKLHVPILLSFSQPNYKKWSRLFLLLVRRFTLHGFLSGSSSPSSADDDEWFQLDALIQGWILSTISDEVSDLVISTTSIAAELWQVIHALFHDNKHARAMQLEHQFRTTVKGMARSSVTGRAVDDEENDFVTEPPPDLNTMMLVRLRNGSTSVMAYQTVFEGLLNKVSGIPESTLISMYKGGLKQPLQCELNLRNPGTLAEAFALARELAACTAVMGPTKRVWQSGTGDVSSQPLVASLEGSSTKSTSSLPIIRLTPAERAERSRMSTMAVDWSLIRRVPWLRGDLVKVLGVAATIFDPKGFRALFPQSFPRAKQCHELRMKPTDSADSRRLQIRKSQNPEKSESGSQTTEKSYIRRSPITEKSEFWRSQEIRILRGPNLEMSELQSNWVV</sequence>
<organism evidence="3 4">
    <name type="scientific">Cuscuta campestris</name>
    <dbReference type="NCBI Taxonomy" id="132261"/>
    <lineage>
        <taxon>Eukaryota</taxon>
        <taxon>Viridiplantae</taxon>
        <taxon>Streptophyta</taxon>
        <taxon>Embryophyta</taxon>
        <taxon>Tracheophyta</taxon>
        <taxon>Spermatophyta</taxon>
        <taxon>Magnoliopsida</taxon>
        <taxon>eudicotyledons</taxon>
        <taxon>Gunneridae</taxon>
        <taxon>Pentapetalae</taxon>
        <taxon>asterids</taxon>
        <taxon>lamiids</taxon>
        <taxon>Solanales</taxon>
        <taxon>Convolvulaceae</taxon>
        <taxon>Cuscuteae</taxon>
        <taxon>Cuscuta</taxon>
        <taxon>Cuscuta subgen. Grammica</taxon>
        <taxon>Cuscuta sect. Cleistogrammica</taxon>
    </lineage>
</organism>
<keyword evidence="2" id="KW-0472">Membrane</keyword>
<evidence type="ECO:0000313" key="3">
    <source>
        <dbReference type="EMBL" id="VFQ69893.1"/>
    </source>
</evidence>
<feature type="transmembrane region" description="Helical" evidence="2">
    <location>
        <begin position="43"/>
        <end position="63"/>
    </location>
</feature>
<accession>A0A484KVY3</accession>
<evidence type="ECO:0000256" key="2">
    <source>
        <dbReference type="SAM" id="Phobius"/>
    </source>
</evidence>
<dbReference type="PANTHER" id="PTHR47481">
    <property type="match status" value="1"/>
</dbReference>
<dbReference type="Proteomes" id="UP000595140">
    <property type="component" value="Unassembled WGS sequence"/>
</dbReference>
<feature type="transmembrane region" description="Helical" evidence="2">
    <location>
        <begin position="75"/>
        <end position="96"/>
    </location>
</feature>
<feature type="compositionally biased region" description="Basic and acidic residues" evidence="1">
    <location>
        <begin position="667"/>
        <end position="676"/>
    </location>
</feature>
<proteinExistence type="predicted"/>
<evidence type="ECO:0000313" key="4">
    <source>
        <dbReference type="Proteomes" id="UP000595140"/>
    </source>
</evidence>
<evidence type="ECO:0008006" key="5">
    <source>
        <dbReference type="Google" id="ProtNLM"/>
    </source>
</evidence>
<name>A0A484KVY3_9ASTE</name>
<feature type="transmembrane region" description="Helical" evidence="2">
    <location>
        <begin position="102"/>
        <end position="123"/>
    </location>
</feature>
<feature type="region of interest" description="Disordered" evidence="1">
    <location>
        <begin position="281"/>
        <end position="333"/>
    </location>
</feature>
<keyword evidence="2" id="KW-0812">Transmembrane</keyword>
<keyword evidence="2" id="KW-1133">Transmembrane helix</keyword>
<evidence type="ECO:0000256" key="1">
    <source>
        <dbReference type="SAM" id="MobiDB-lite"/>
    </source>
</evidence>
<protein>
    <recommendedName>
        <fullName evidence="5">Retrotransposon Copia-like N-terminal domain-containing protein</fullName>
    </recommendedName>
</protein>
<feature type="compositionally biased region" description="Low complexity" evidence="1">
    <location>
        <begin position="282"/>
        <end position="293"/>
    </location>
</feature>